<dbReference type="HOGENOM" id="CLU_076451_0_0_1"/>
<dbReference type="InterPro" id="IPR013320">
    <property type="entry name" value="ConA-like_dom_sf"/>
</dbReference>
<dbReference type="eggNOG" id="ENOG502SZWT">
    <property type="taxonomic scope" value="Eukaryota"/>
</dbReference>
<dbReference type="AlphaFoldDB" id="T1KLV6"/>
<evidence type="ECO:0000313" key="2">
    <source>
        <dbReference type="Proteomes" id="UP000015104"/>
    </source>
</evidence>
<dbReference type="CDD" id="cd00413">
    <property type="entry name" value="Glyco_hydrolase_16"/>
    <property type="match status" value="1"/>
</dbReference>
<dbReference type="Gene3D" id="2.60.120.200">
    <property type="match status" value="1"/>
</dbReference>
<reference evidence="1" key="2">
    <citation type="submission" date="2015-06" db="UniProtKB">
        <authorList>
            <consortium name="EnsemblMetazoa"/>
        </authorList>
    </citation>
    <scope>IDENTIFICATION</scope>
</reference>
<dbReference type="EnsemblMetazoa" id="tetur14g03810.1">
    <property type="protein sequence ID" value="tetur14g03810.1"/>
    <property type="gene ID" value="tetur14g03810"/>
</dbReference>
<dbReference type="SUPFAM" id="SSF49899">
    <property type="entry name" value="Concanavalin A-like lectins/glucanases"/>
    <property type="match status" value="1"/>
</dbReference>
<dbReference type="Proteomes" id="UP000015104">
    <property type="component" value="Unassembled WGS sequence"/>
</dbReference>
<evidence type="ECO:0000313" key="1">
    <source>
        <dbReference type="EnsemblMetazoa" id="tetur14g03810.1"/>
    </source>
</evidence>
<proteinExistence type="predicted"/>
<reference evidence="2" key="1">
    <citation type="submission" date="2011-08" db="EMBL/GenBank/DDBJ databases">
        <authorList>
            <person name="Rombauts S."/>
        </authorList>
    </citation>
    <scope>NUCLEOTIDE SEQUENCE</scope>
    <source>
        <strain evidence="2">London</strain>
    </source>
</reference>
<protein>
    <recommendedName>
        <fullName evidence="3">GH16 domain-containing protein</fullName>
    </recommendedName>
</protein>
<keyword evidence="2" id="KW-1185">Reference proteome</keyword>
<accession>T1KLV6</accession>
<organism evidence="1 2">
    <name type="scientific">Tetranychus urticae</name>
    <name type="common">Two-spotted spider mite</name>
    <dbReference type="NCBI Taxonomy" id="32264"/>
    <lineage>
        <taxon>Eukaryota</taxon>
        <taxon>Metazoa</taxon>
        <taxon>Ecdysozoa</taxon>
        <taxon>Arthropoda</taxon>
        <taxon>Chelicerata</taxon>
        <taxon>Arachnida</taxon>
        <taxon>Acari</taxon>
        <taxon>Acariformes</taxon>
        <taxon>Trombidiformes</taxon>
        <taxon>Prostigmata</taxon>
        <taxon>Eleutherengona</taxon>
        <taxon>Raphignathae</taxon>
        <taxon>Tetranychoidea</taxon>
        <taxon>Tetranychidae</taxon>
        <taxon>Tetranychus</taxon>
    </lineage>
</organism>
<sequence>MDQIGINKSTKIRHSRVKIVSIGHIYCCNFSTQTLIRFGIISVILARIFDTNSNILSHNLTILIPHRPFVMSKCVFYLLLVFTLESDANKWTHDKQTISWSGYTWRIKDRFWGPGPNQFTADSVRVINNKILSLTTKPLSGGKWSSAEIYTVLSPGHGTYRWIIESEIANLPPQVVLGLFTWDDNAPKEFYREIDIEIAKFGQSSWSTNSQFTILPFRDHSKITRFAVEPSSGRTQAEFTWSPCGVTFRLTKEGDKRQYFNHTDTSLRLAHGNENVRINLWLFNGQPPTPREPVTINISSFTWLPLEQTNSMHVVPCNEKCNRAK</sequence>
<dbReference type="EMBL" id="CAEY01000212">
    <property type="status" value="NOT_ANNOTATED_CDS"/>
    <property type="molecule type" value="Genomic_DNA"/>
</dbReference>
<name>T1KLV6_TETUR</name>
<evidence type="ECO:0008006" key="3">
    <source>
        <dbReference type="Google" id="ProtNLM"/>
    </source>
</evidence>